<protein>
    <submittedName>
        <fullName evidence="1">Uncharacterized protein</fullName>
    </submittedName>
</protein>
<proteinExistence type="predicted"/>
<organism evidence="1 2">
    <name type="scientific">Enterovibrio nigricans DSM 22720</name>
    <dbReference type="NCBI Taxonomy" id="1121868"/>
    <lineage>
        <taxon>Bacteria</taxon>
        <taxon>Pseudomonadati</taxon>
        <taxon>Pseudomonadota</taxon>
        <taxon>Gammaproteobacteria</taxon>
        <taxon>Vibrionales</taxon>
        <taxon>Vibrionaceae</taxon>
        <taxon>Enterovibrio</taxon>
    </lineage>
</organism>
<name>A0A1T4V5N9_9GAMM</name>
<reference evidence="2" key="1">
    <citation type="submission" date="2017-02" db="EMBL/GenBank/DDBJ databases">
        <authorList>
            <person name="Varghese N."/>
            <person name="Submissions S."/>
        </authorList>
    </citation>
    <scope>NUCLEOTIDE SEQUENCE [LARGE SCALE GENOMIC DNA]</scope>
    <source>
        <strain evidence="2">DSM 22720</strain>
    </source>
</reference>
<dbReference type="RefSeq" id="WP_078753501.1">
    <property type="nucleotide sequence ID" value="NZ_FUXU01000049.1"/>
</dbReference>
<sequence>MTWLTETVDGLEYLAQDGRKLLRGERGIRVQSTSDGGVSEASYFFPIDRPNRNKVVPTLKYHIFEHQAFVKYFTQSGHFVVVRNMNISTIGERLRKTRDVWHVKKYKDSHGNWYVTDIKHAIEEYYESWEENGGTKGMWVQTTEPTDKVSMPDWVDEVTEIPDVVFKLRNDIETGVAT</sequence>
<dbReference type="AlphaFoldDB" id="A0A1T4V5N9"/>
<accession>A0A1T4V5N9</accession>
<keyword evidence="2" id="KW-1185">Reference proteome</keyword>
<evidence type="ECO:0000313" key="1">
    <source>
        <dbReference type="EMBL" id="SKA60298.1"/>
    </source>
</evidence>
<dbReference type="Proteomes" id="UP000190162">
    <property type="component" value="Unassembled WGS sequence"/>
</dbReference>
<dbReference type="EMBL" id="FUXU01000049">
    <property type="protein sequence ID" value="SKA60298.1"/>
    <property type="molecule type" value="Genomic_DNA"/>
</dbReference>
<gene>
    <name evidence="1" type="ORF">SAMN02745132_03272</name>
</gene>
<evidence type="ECO:0000313" key="2">
    <source>
        <dbReference type="Proteomes" id="UP000190162"/>
    </source>
</evidence>